<feature type="region of interest" description="Disordered" evidence="1">
    <location>
        <begin position="105"/>
        <end position="137"/>
    </location>
</feature>
<feature type="region of interest" description="Disordered" evidence="1">
    <location>
        <begin position="768"/>
        <end position="806"/>
    </location>
</feature>
<accession>A0ABP0I0B7</accession>
<feature type="region of interest" description="Disordered" evidence="1">
    <location>
        <begin position="308"/>
        <end position="328"/>
    </location>
</feature>
<evidence type="ECO:0000313" key="2">
    <source>
        <dbReference type="EMBL" id="CAK8996028.1"/>
    </source>
</evidence>
<keyword evidence="3" id="KW-1185">Reference proteome</keyword>
<name>A0ABP0I0B7_9DINO</name>
<dbReference type="Proteomes" id="UP001642484">
    <property type="component" value="Unassembled WGS sequence"/>
</dbReference>
<gene>
    <name evidence="2" type="ORF">CCMP2556_LOCUS4290</name>
</gene>
<feature type="compositionally biased region" description="Acidic residues" evidence="1">
    <location>
        <begin position="308"/>
        <end position="322"/>
    </location>
</feature>
<sequence length="836" mass="94642">MAPKQHMEVDTPGRGMKRMLSPACTGPRVVLVSQPKGQGKGGGKGQQPLSSQTYEPAPEPPSFTEDCAMTQLDMETPPRQTQVLQPVGENSDATYQVQKKRFVYETPPRHTRTIKSPGAPCRPPQKAQDSPTKDSPTAELLAEVEAMSLAEEAPSALLALGGETSTVILRTINHFLVSLTRKNLSDFKVPPERLLAVGGDLRQAQVGPVERMRILKFVADDETTQQKAFLYLFDSVEGLGLRGFAESETSHPSWNAFKKAISNFDHGAYKSGDKLEAKRDAFSVFLSDCAKRDPSYFSTISELIVDEDEHEQPEDWAEEEPAEEPRTKSDLYRLFNNKGPTVMISRFMSDPELRYAALIILDVSYPLENSYYSTLEALSHGWQEQMSWTSNRALGDSWVATVASILQTLESEKIHDHLDMGHCLRSEVPPEILPDWAADEVKRLEKAALFATKLSEHWLWSNIFYFYHFPSVAMGFLSEDPARRDMIFNHMGRLASAVNAAEMEYDRRKNGNLKRLLFDLGYNRQPLAREVMALVLQEQRDELRKDFLLLKEEKRESGWLATDLQWMVNCQLSEDKADWRYIPVRKLLRAFVPAEVFVEGKCFAWEVAGPGESLIKSAVREGAWISADNLKQILRHLGIPFPAQRLKVDLAQALVNHFFGDSDSVTAEERKRMVAGLTWRGKFEHLGDKEKEILAWVSELDEENRNAPEFLRIIKLAKEKLQQTSEEKVAAETRKTVEKEFQKIQETKEQEMERVRILEEERRKKAAAEAEAAAEAKTAGGSSKEKADSSRKASQTPPSLKDFLKDEMRAKKISLNRDEKGYGYRAFYPSLLFTIG</sequence>
<evidence type="ECO:0000256" key="1">
    <source>
        <dbReference type="SAM" id="MobiDB-lite"/>
    </source>
</evidence>
<evidence type="ECO:0000313" key="3">
    <source>
        <dbReference type="Proteomes" id="UP001642484"/>
    </source>
</evidence>
<feature type="compositionally biased region" description="Basic and acidic residues" evidence="1">
    <location>
        <begin position="1"/>
        <end position="11"/>
    </location>
</feature>
<organism evidence="2 3">
    <name type="scientific">Durusdinium trenchii</name>
    <dbReference type="NCBI Taxonomy" id="1381693"/>
    <lineage>
        <taxon>Eukaryota</taxon>
        <taxon>Sar</taxon>
        <taxon>Alveolata</taxon>
        <taxon>Dinophyceae</taxon>
        <taxon>Suessiales</taxon>
        <taxon>Symbiodiniaceae</taxon>
        <taxon>Durusdinium</taxon>
    </lineage>
</organism>
<comment type="caution">
    <text evidence="2">The sequence shown here is derived from an EMBL/GenBank/DDBJ whole genome shotgun (WGS) entry which is preliminary data.</text>
</comment>
<feature type="region of interest" description="Disordered" evidence="1">
    <location>
        <begin position="1"/>
        <end position="65"/>
    </location>
</feature>
<protein>
    <submittedName>
        <fullName evidence="2">Uncharacterized protein</fullName>
    </submittedName>
</protein>
<dbReference type="EMBL" id="CAXAMN010001747">
    <property type="protein sequence ID" value="CAK8996028.1"/>
    <property type="molecule type" value="Genomic_DNA"/>
</dbReference>
<reference evidence="2 3" key="1">
    <citation type="submission" date="2024-02" db="EMBL/GenBank/DDBJ databases">
        <authorList>
            <person name="Chen Y."/>
            <person name="Shah S."/>
            <person name="Dougan E. K."/>
            <person name="Thang M."/>
            <person name="Chan C."/>
        </authorList>
    </citation>
    <scope>NUCLEOTIDE SEQUENCE [LARGE SCALE GENOMIC DNA]</scope>
</reference>
<proteinExistence type="predicted"/>